<proteinExistence type="predicted"/>
<protein>
    <submittedName>
        <fullName evidence="1">Uncharacterized protein</fullName>
    </submittedName>
</protein>
<dbReference type="AlphaFoldDB" id="A0A655VF74"/>
<accession>A0A655VF74</accession>
<reference evidence="1 2" key="1">
    <citation type="submission" date="2015-07" db="EMBL/GenBank/DDBJ databases">
        <authorList>
            <consortium name="Pathogen Informatics"/>
        </authorList>
    </citation>
    <scope>NUCLEOTIDE SEQUENCE [LARGE SCALE GENOMIC DNA]</scope>
    <source>
        <strain evidence="1 2">A325</strain>
    </source>
</reference>
<evidence type="ECO:0000313" key="2">
    <source>
        <dbReference type="Proteomes" id="UP000046067"/>
    </source>
</evidence>
<evidence type="ECO:0000313" key="1">
    <source>
        <dbReference type="EMBL" id="CSB66767.1"/>
    </source>
</evidence>
<gene>
    <name evidence="1" type="ORF">ERS013201_00598</name>
</gene>
<name>A0A655VF74_VIBCL</name>
<dbReference type="EMBL" id="CWQJ01000003">
    <property type="protein sequence ID" value="CSB66767.1"/>
    <property type="molecule type" value="Genomic_DNA"/>
</dbReference>
<dbReference type="Proteomes" id="UP000046067">
    <property type="component" value="Unassembled WGS sequence"/>
</dbReference>
<sequence length="109" mass="12295">MQLERAIGIRGKLCHAIFATTWAMENHFWPPLMTCRPVSDIRRFKLHQTLSVVASHIVHSSCLKTTSIDQIIHSLSMAPPLRIKISQSPLVVLKRGIHQFSAQHHLAIG</sequence>
<organism evidence="1 2">
    <name type="scientific">Vibrio cholerae</name>
    <dbReference type="NCBI Taxonomy" id="666"/>
    <lineage>
        <taxon>Bacteria</taxon>
        <taxon>Pseudomonadati</taxon>
        <taxon>Pseudomonadota</taxon>
        <taxon>Gammaproteobacteria</taxon>
        <taxon>Vibrionales</taxon>
        <taxon>Vibrionaceae</taxon>
        <taxon>Vibrio</taxon>
    </lineage>
</organism>